<keyword evidence="4" id="KW-1185">Reference proteome</keyword>
<dbReference type="Proteomes" id="UP000462449">
    <property type="component" value="Unassembled WGS sequence"/>
</dbReference>
<dbReference type="Proteomes" id="UP000285951">
    <property type="component" value="Unassembled WGS sequence"/>
</dbReference>
<evidence type="ECO:0000313" key="2">
    <source>
        <dbReference type="EMBL" id="MUP40133.1"/>
    </source>
</evidence>
<evidence type="ECO:0000256" key="1">
    <source>
        <dbReference type="SAM" id="Phobius"/>
    </source>
</evidence>
<accession>A0A7M4DBV4</accession>
<proteinExistence type="predicted"/>
<feature type="transmembrane region" description="Helical" evidence="1">
    <location>
        <begin position="91"/>
        <end position="109"/>
    </location>
</feature>
<reference evidence="3 4" key="1">
    <citation type="submission" date="2019-11" db="EMBL/GenBank/DDBJ databases">
        <title>Draft genome sequence of Labilibaculum sp. strain SYP isolated from Black Sea.</title>
        <authorList>
            <person name="Yadav S."/>
            <person name="Villanueva L."/>
        </authorList>
    </citation>
    <scope>NUCLEOTIDE SEQUENCE [LARGE SCALE GENOMIC DNA]</scope>
    <source>
        <strain evidence="3 4">44</strain>
    </source>
</reference>
<keyword evidence="1" id="KW-1133">Transmembrane helix</keyword>
<dbReference type="OrthoDB" id="1451386at2"/>
<dbReference type="EMBL" id="WOTW01000098">
    <property type="protein sequence ID" value="MUP40133.1"/>
    <property type="molecule type" value="Genomic_DNA"/>
</dbReference>
<organism evidence="2 5">
    <name type="scientific">Labilibaculum euxinus</name>
    <dbReference type="NCBI Taxonomy" id="2686357"/>
    <lineage>
        <taxon>Bacteria</taxon>
        <taxon>Pseudomonadati</taxon>
        <taxon>Bacteroidota</taxon>
        <taxon>Bacteroidia</taxon>
        <taxon>Marinilabiliales</taxon>
        <taxon>Marinifilaceae</taxon>
        <taxon>Labilibaculum</taxon>
    </lineage>
</organism>
<gene>
    <name evidence="3" type="ORF">DWB62_020245</name>
    <name evidence="2" type="ORF">GNY23_20245</name>
</gene>
<protein>
    <submittedName>
        <fullName evidence="2">Uncharacterized protein</fullName>
    </submittedName>
</protein>
<dbReference type="EMBL" id="QTZN02000098">
    <property type="protein sequence ID" value="MVB09338.1"/>
    <property type="molecule type" value="Genomic_DNA"/>
</dbReference>
<evidence type="ECO:0000313" key="4">
    <source>
        <dbReference type="Proteomes" id="UP000285951"/>
    </source>
</evidence>
<dbReference type="AlphaFoldDB" id="A0A7M4DBV4"/>
<name>A0A7M4DBV4_9BACT</name>
<sequence>MKVTKTIELGNGHKIEFGSATWDNKAISIRNRYPTSTGGFSPRSSSEIPIEDIKIMTSESIKNGYLNQADILAIKDVCNKKSPKKNILIKLFSYFEIIGIFLILVAFGWQQFETDSATLSYEVDLYQTHDKLDAIWGVIADDYAHRYSKDIKSQVSTDFDSILANWKYWGRMKKEKVIVDSQRELARSIRIFLYVLGSLMVLTRKYYDINDKTMPNKSNRCTTN</sequence>
<comment type="caution">
    <text evidence="2">The sequence shown here is derived from an EMBL/GenBank/DDBJ whole genome shotgun (WGS) entry which is preliminary data.</text>
</comment>
<evidence type="ECO:0000313" key="5">
    <source>
        <dbReference type="Proteomes" id="UP000462449"/>
    </source>
</evidence>
<reference evidence="2 5" key="2">
    <citation type="submission" date="2019-12" db="EMBL/GenBank/DDBJ databases">
        <title>Draft genome sequence of Labilibaculum sp. strain 44 isolated from deep waters of Black Sea.</title>
        <authorList>
            <person name="Yadav S."/>
            <person name="Villanueva L."/>
        </authorList>
    </citation>
    <scope>NUCLEOTIDE SEQUENCE [LARGE SCALE GENOMIC DNA]</scope>
    <source>
        <strain evidence="2 5">44</strain>
    </source>
</reference>
<keyword evidence="1" id="KW-0472">Membrane</keyword>
<keyword evidence="1" id="KW-0812">Transmembrane</keyword>
<dbReference type="RefSeq" id="WP_156197452.1">
    <property type="nucleotide sequence ID" value="NZ_QTZN02000098.1"/>
</dbReference>
<evidence type="ECO:0000313" key="3">
    <source>
        <dbReference type="EMBL" id="MVB09338.1"/>
    </source>
</evidence>